<gene>
    <name evidence="2" type="ORF">BRAPAZ1V2_A02P14930.2</name>
</gene>
<proteinExistence type="predicted"/>
<dbReference type="Proteomes" id="UP000694005">
    <property type="component" value="Chromosome A02"/>
</dbReference>
<feature type="non-terminal residue" evidence="2">
    <location>
        <position position="37"/>
    </location>
</feature>
<feature type="region of interest" description="Disordered" evidence="1">
    <location>
        <begin position="1"/>
        <end position="37"/>
    </location>
</feature>
<dbReference type="Gramene" id="A02p14930.2_BraZ1">
    <property type="protein sequence ID" value="A02p14930.2_BraZ1.CDS.1"/>
    <property type="gene ID" value="A02g14930.2_BraZ1"/>
</dbReference>
<dbReference type="AlphaFoldDB" id="A0A8D9LZE1"/>
<reference evidence="2 3" key="1">
    <citation type="submission" date="2021-07" db="EMBL/GenBank/DDBJ databases">
        <authorList>
            <consortium name="Genoscope - CEA"/>
            <person name="William W."/>
        </authorList>
    </citation>
    <scope>NUCLEOTIDE SEQUENCE [LARGE SCALE GENOMIC DNA]</scope>
</reference>
<sequence length="37" mass="4535">MSRERSSGKKEAMEEMARDKWKRWKRSHSRSPWSNTP</sequence>
<evidence type="ECO:0000313" key="3">
    <source>
        <dbReference type="Proteomes" id="UP000694005"/>
    </source>
</evidence>
<evidence type="ECO:0000313" key="2">
    <source>
        <dbReference type="EMBL" id="CAG7892541.1"/>
    </source>
</evidence>
<accession>A0A8D9LZE1</accession>
<feature type="compositionally biased region" description="Basic and acidic residues" evidence="1">
    <location>
        <begin position="1"/>
        <end position="19"/>
    </location>
</feature>
<protein>
    <submittedName>
        <fullName evidence="2">Uncharacterized protein</fullName>
    </submittedName>
</protein>
<name>A0A8D9LZE1_BRACM</name>
<feature type="compositionally biased region" description="Basic residues" evidence="1">
    <location>
        <begin position="20"/>
        <end position="29"/>
    </location>
</feature>
<dbReference type="EMBL" id="LS974618">
    <property type="protein sequence ID" value="CAG7892541.1"/>
    <property type="molecule type" value="Genomic_DNA"/>
</dbReference>
<organism evidence="2 3">
    <name type="scientific">Brassica campestris</name>
    <name type="common">Field mustard</name>
    <dbReference type="NCBI Taxonomy" id="3711"/>
    <lineage>
        <taxon>Eukaryota</taxon>
        <taxon>Viridiplantae</taxon>
        <taxon>Streptophyta</taxon>
        <taxon>Embryophyta</taxon>
        <taxon>Tracheophyta</taxon>
        <taxon>Spermatophyta</taxon>
        <taxon>Magnoliopsida</taxon>
        <taxon>eudicotyledons</taxon>
        <taxon>Gunneridae</taxon>
        <taxon>Pentapetalae</taxon>
        <taxon>rosids</taxon>
        <taxon>malvids</taxon>
        <taxon>Brassicales</taxon>
        <taxon>Brassicaceae</taxon>
        <taxon>Brassiceae</taxon>
        <taxon>Brassica</taxon>
    </lineage>
</organism>
<evidence type="ECO:0000256" key="1">
    <source>
        <dbReference type="SAM" id="MobiDB-lite"/>
    </source>
</evidence>